<dbReference type="KEGG" id="uru:DSM104443_03206"/>
<evidence type="ECO:0000313" key="2">
    <source>
        <dbReference type="Proteomes" id="UP000501534"/>
    </source>
</evidence>
<gene>
    <name evidence="1" type="ORF">DSM104443_03206</name>
</gene>
<dbReference type="AlphaFoldDB" id="A0A6M4GYM3"/>
<evidence type="ECO:0000313" key="1">
    <source>
        <dbReference type="EMBL" id="QJR12122.1"/>
    </source>
</evidence>
<name>A0A6M4GYM3_9PROT</name>
<organism evidence="1 2">
    <name type="scientific">Usitatibacter rugosus</name>
    <dbReference type="NCBI Taxonomy" id="2732067"/>
    <lineage>
        <taxon>Bacteria</taxon>
        <taxon>Pseudomonadati</taxon>
        <taxon>Pseudomonadota</taxon>
        <taxon>Betaproteobacteria</taxon>
        <taxon>Nitrosomonadales</taxon>
        <taxon>Usitatibacteraceae</taxon>
        <taxon>Usitatibacter</taxon>
    </lineage>
</organism>
<reference evidence="1 2" key="1">
    <citation type="submission" date="2020-04" db="EMBL/GenBank/DDBJ databases">
        <title>Usitatibacter rugosus gen. nov., sp. nov. and Usitatibacter palustris sp. nov., novel members of Usitatibacteraceae fam. nov. within the order Nitrosomonadales isolated from soil.</title>
        <authorList>
            <person name="Huber K.J."/>
            <person name="Neumann-Schaal M."/>
            <person name="Geppert A."/>
            <person name="Luckner M."/>
            <person name="Wanner G."/>
            <person name="Overmann J."/>
        </authorList>
    </citation>
    <scope>NUCLEOTIDE SEQUENCE [LARGE SCALE GENOMIC DNA]</scope>
    <source>
        <strain evidence="1 2">0125_3</strain>
    </source>
</reference>
<dbReference type="RefSeq" id="WP_171094040.1">
    <property type="nucleotide sequence ID" value="NZ_CP053069.1"/>
</dbReference>
<keyword evidence="2" id="KW-1185">Reference proteome</keyword>
<protein>
    <submittedName>
        <fullName evidence="1">Uncharacterized protein</fullName>
    </submittedName>
</protein>
<sequence length="158" mass="17815">MSKHPTTSNRLGLMLKLAVEEKAREPAKPPPFGLLPELPLEIAVEWVQARDSTWFNLDELDFDHEYFRQELTGVYIVWSAPGRCLRVGQGEIAVKLDGIRRDPQVRSLSLFSPLFATWARIPDGLCDGVEKYLEERFKPATGARGLDVDAIKVNDPVL</sequence>
<proteinExistence type="predicted"/>
<accession>A0A6M4GYM3</accession>
<dbReference type="EMBL" id="CP053069">
    <property type="protein sequence ID" value="QJR12122.1"/>
    <property type="molecule type" value="Genomic_DNA"/>
</dbReference>
<dbReference type="Proteomes" id="UP000501534">
    <property type="component" value="Chromosome"/>
</dbReference>